<protein>
    <submittedName>
        <fullName evidence="1">Uncharacterized protein</fullName>
    </submittedName>
</protein>
<dbReference type="EMBL" id="AKWJ02000038">
    <property type="protein sequence ID" value="EKP11870.1"/>
    <property type="molecule type" value="Genomic_DNA"/>
</dbReference>
<proteinExistence type="predicted"/>
<evidence type="ECO:0000313" key="1">
    <source>
        <dbReference type="EMBL" id="EKP11870.1"/>
    </source>
</evidence>
<evidence type="ECO:0000313" key="2">
    <source>
        <dbReference type="Proteomes" id="UP000002837"/>
    </source>
</evidence>
<reference evidence="1" key="1">
    <citation type="submission" date="2012-09" db="EMBL/GenBank/DDBJ databases">
        <authorList>
            <person name="Harkins D.M."/>
            <person name="Durkin A.S."/>
            <person name="Brinkac L.M."/>
            <person name="Selengut J.D."/>
            <person name="Sanka R."/>
            <person name="DePew J."/>
            <person name="Purushe J."/>
            <person name="Picardeau M."/>
            <person name="Werts C."/>
            <person name="Goarant C."/>
            <person name="Vinetz J.M."/>
            <person name="Sutton G.G."/>
            <person name="Nelson W.C."/>
            <person name="Fouts D.E."/>
        </authorList>
    </citation>
    <scope>NUCLEOTIDE SEQUENCE [LARGE SCALE GENOMIC DNA]</scope>
    <source>
        <strain evidence="1">200801926</strain>
    </source>
</reference>
<sequence length="62" mass="7038">MKAKTKRKENATLLRNGTDIYIKKNRLSLKDGRLLATIEICPSYRFRVTLGAAKQFLKKGGL</sequence>
<comment type="caution">
    <text evidence="1">The sequence shown here is derived from an EMBL/GenBank/DDBJ whole genome shotgun (WGS) entry which is preliminary data.</text>
</comment>
<dbReference type="Proteomes" id="UP000002837">
    <property type="component" value="Unassembled WGS sequence"/>
</dbReference>
<gene>
    <name evidence="1" type="ORF">LEP1GSC128_0988</name>
</gene>
<name>A0ABP2RY65_LEPBO</name>
<keyword evidence="2" id="KW-1185">Reference proteome</keyword>
<organism evidence="1 2">
    <name type="scientific">Leptospira borgpetersenii str. 200801926</name>
    <dbReference type="NCBI Taxonomy" id="1193009"/>
    <lineage>
        <taxon>Bacteria</taxon>
        <taxon>Pseudomonadati</taxon>
        <taxon>Spirochaetota</taxon>
        <taxon>Spirochaetia</taxon>
        <taxon>Leptospirales</taxon>
        <taxon>Leptospiraceae</taxon>
        <taxon>Leptospira</taxon>
    </lineage>
</organism>
<accession>A0ABP2RY65</accession>